<dbReference type="RefSeq" id="WP_092470469.1">
    <property type="nucleotide sequence ID" value="NZ_FNCZ01000010.1"/>
</dbReference>
<sequence length="296" mass="33661">MKTNILIILITLLTAFQINAQDLNQEITDKGGTPFLLGEINKEGLEGDNYKSWFTKNYDAYEPNSEVINAIASKLKTYSITLFLGTWCGDSQQEVPKLYKVLEVSNFPMEQLSVIAVSRQADMYKQSPQHEEAGLNIHRVPTVIFYKDGKEVNRIVEHPIDTFEDDIQNIITTNNYKSNYQIVTTVDHILNKKGVKGLKRKHKKLLKTFKGKVPNMYGLNTYSYILSATDRIEEAIAVYELNTKLFPEQARTFVSLANTLSASGKKQEAIKVLEEAIQLHPDNKDLKENLNIIKSK</sequence>
<keyword evidence="4" id="KW-1185">Reference proteome</keyword>
<protein>
    <submittedName>
        <fullName evidence="3">Tetratricopeptide repeat-containing protein</fullName>
    </submittedName>
</protein>
<organism evidence="3 4">
    <name type="scientific">Winogradskyella thalassocola</name>
    <dbReference type="NCBI Taxonomy" id="262004"/>
    <lineage>
        <taxon>Bacteria</taxon>
        <taxon>Pseudomonadati</taxon>
        <taxon>Bacteroidota</taxon>
        <taxon>Flavobacteriia</taxon>
        <taxon>Flavobacteriales</taxon>
        <taxon>Flavobacteriaceae</taxon>
        <taxon>Winogradskyella</taxon>
    </lineage>
</organism>
<dbReference type="InterPro" id="IPR011990">
    <property type="entry name" value="TPR-like_helical_dom_sf"/>
</dbReference>
<reference evidence="4" key="1">
    <citation type="submission" date="2016-10" db="EMBL/GenBank/DDBJ databases">
        <authorList>
            <person name="Varghese N."/>
            <person name="Submissions S."/>
        </authorList>
    </citation>
    <scope>NUCLEOTIDE SEQUENCE [LARGE SCALE GENOMIC DNA]</scope>
    <source>
        <strain evidence="4">DSM 15363</strain>
    </source>
</reference>
<feature type="signal peptide" evidence="2">
    <location>
        <begin position="1"/>
        <end position="20"/>
    </location>
</feature>
<dbReference type="Pfam" id="PF13181">
    <property type="entry name" value="TPR_8"/>
    <property type="match status" value="1"/>
</dbReference>
<keyword evidence="1" id="KW-0802">TPR repeat</keyword>
<dbReference type="Pfam" id="PF14595">
    <property type="entry name" value="Thioredoxin_9"/>
    <property type="match status" value="1"/>
</dbReference>
<gene>
    <name evidence="3" type="ORF">SAMN04489796_110114</name>
</gene>
<dbReference type="InterPro" id="IPR036249">
    <property type="entry name" value="Thioredoxin-like_sf"/>
</dbReference>
<dbReference type="CDD" id="cd02947">
    <property type="entry name" value="TRX_family"/>
    <property type="match status" value="1"/>
</dbReference>
<dbReference type="InterPro" id="IPR019734">
    <property type="entry name" value="TPR_rpt"/>
</dbReference>
<dbReference type="AlphaFoldDB" id="A0A1G8K9I3"/>
<feature type="chain" id="PRO_5011523643" evidence="2">
    <location>
        <begin position="21"/>
        <end position="296"/>
    </location>
</feature>
<keyword evidence="2" id="KW-0732">Signal</keyword>
<evidence type="ECO:0000313" key="3">
    <source>
        <dbReference type="EMBL" id="SDI40136.1"/>
    </source>
</evidence>
<dbReference type="Gene3D" id="1.25.40.10">
    <property type="entry name" value="Tetratricopeptide repeat domain"/>
    <property type="match status" value="1"/>
</dbReference>
<dbReference type="SUPFAM" id="SSF48452">
    <property type="entry name" value="TPR-like"/>
    <property type="match status" value="1"/>
</dbReference>
<evidence type="ECO:0000313" key="4">
    <source>
        <dbReference type="Proteomes" id="UP000199492"/>
    </source>
</evidence>
<dbReference type="EMBL" id="FNCZ01000010">
    <property type="protein sequence ID" value="SDI40136.1"/>
    <property type="molecule type" value="Genomic_DNA"/>
</dbReference>
<accession>A0A1G8K9I3</accession>
<evidence type="ECO:0000256" key="1">
    <source>
        <dbReference type="PROSITE-ProRule" id="PRU00339"/>
    </source>
</evidence>
<evidence type="ECO:0000256" key="2">
    <source>
        <dbReference type="SAM" id="SignalP"/>
    </source>
</evidence>
<feature type="repeat" description="TPR" evidence="1">
    <location>
        <begin position="250"/>
        <end position="283"/>
    </location>
</feature>
<dbReference type="Proteomes" id="UP000199492">
    <property type="component" value="Unassembled WGS sequence"/>
</dbReference>
<name>A0A1G8K9I3_9FLAO</name>
<dbReference type="SUPFAM" id="SSF52833">
    <property type="entry name" value="Thioredoxin-like"/>
    <property type="match status" value="1"/>
</dbReference>
<dbReference type="PROSITE" id="PS50293">
    <property type="entry name" value="TPR_REGION"/>
    <property type="match status" value="1"/>
</dbReference>
<proteinExistence type="predicted"/>
<dbReference type="STRING" id="262004.SAMN04489796_110114"/>
<dbReference type="Gene3D" id="3.40.30.10">
    <property type="entry name" value="Glutaredoxin"/>
    <property type="match status" value="1"/>
</dbReference>
<dbReference type="SMART" id="SM00028">
    <property type="entry name" value="TPR"/>
    <property type="match status" value="1"/>
</dbReference>
<dbReference type="OrthoDB" id="6398367at2"/>
<dbReference type="PROSITE" id="PS50005">
    <property type="entry name" value="TPR"/>
    <property type="match status" value="1"/>
</dbReference>